<dbReference type="AlphaFoldDB" id="A0A9Q0BBK1"/>
<proteinExistence type="predicted"/>
<comment type="subcellular location">
    <subcellularLocation>
        <location evidence="1">Membrane</location>
        <topology evidence="1">Multi-pass membrane protein</topology>
    </subcellularLocation>
</comment>
<keyword evidence="2" id="KW-0813">Transport</keyword>
<keyword evidence="4 6" id="KW-1133">Transmembrane helix</keyword>
<protein>
    <submittedName>
        <fullName evidence="7">MFS general substrate transporter</fullName>
    </submittedName>
</protein>
<evidence type="ECO:0000313" key="8">
    <source>
        <dbReference type="Proteomes" id="UP001055219"/>
    </source>
</evidence>
<evidence type="ECO:0000256" key="3">
    <source>
        <dbReference type="ARBA" id="ARBA00022692"/>
    </source>
</evidence>
<dbReference type="RefSeq" id="XP_051359602.1">
    <property type="nucleotide sequence ID" value="XM_051509377.1"/>
</dbReference>
<evidence type="ECO:0000256" key="4">
    <source>
        <dbReference type="ARBA" id="ARBA00022989"/>
    </source>
</evidence>
<feature type="transmembrane region" description="Helical" evidence="6">
    <location>
        <begin position="79"/>
        <end position="101"/>
    </location>
</feature>
<dbReference type="Pfam" id="PF06609">
    <property type="entry name" value="TRI12"/>
    <property type="match status" value="1"/>
</dbReference>
<dbReference type="InterPro" id="IPR010573">
    <property type="entry name" value="MFS_Str1/Tri12-like"/>
</dbReference>
<keyword evidence="8" id="KW-1185">Reference proteome</keyword>
<accession>A0A9Q0BBK1</accession>
<reference evidence="7" key="2">
    <citation type="submission" date="2022-07" db="EMBL/GenBank/DDBJ databases">
        <authorList>
            <person name="Goncalves M.F.M."/>
            <person name="Hilario S."/>
            <person name="Van De Peer Y."/>
            <person name="Esteves A.C."/>
            <person name="Alves A."/>
        </authorList>
    </citation>
    <scope>NUCLEOTIDE SEQUENCE</scope>
    <source>
        <strain evidence="7">MUM 19.33</strain>
    </source>
</reference>
<keyword evidence="5 6" id="KW-0472">Membrane</keyword>
<evidence type="ECO:0000256" key="2">
    <source>
        <dbReference type="ARBA" id="ARBA00022448"/>
    </source>
</evidence>
<feature type="transmembrane region" description="Helical" evidence="6">
    <location>
        <begin position="142"/>
        <end position="162"/>
    </location>
</feature>
<dbReference type="InterPro" id="IPR036259">
    <property type="entry name" value="MFS_trans_sf"/>
</dbReference>
<sequence length="551" mass="58013">MGAQSDSDRAHRDALDHAPGVSGFAADEETLPMSYFYSPAFIGTVLATGLGLAAAVGGFGLAAPNLGVINSDIGPSDNLAWYFFIGAAALALVGCIICAVAKNVNGLIGGTALIGIAASGQQSFSFITGELVPMKHRFAMNALMYVFCIPFAAFGPAISKSLVLHTEAGWRWCYYIMIIINFVSGLLFTLFYFPPTFEQKFTGRSKLQQLKKVDYVGIVLFAAGLFVFLLGLSWGGQQYPWASAEVIATMVIGFLALVAFACWETFAKLDEPLLPMHLFKNFKWVVACVLLGLGASIYYAMAVIWPQMVTVLYTNDGGASMYAGLLACAPTACINAGQIISGILAAPIGKTKIQLIVTVIIGGAFLGGPNEKGMATTFIIISCLAIGWVESVTLSLAGIELLDQSEIGTAVGAAGSIRSAISSLGSAVYLSVLSNRLSETIPNRVPPAAIDAGLPAVSIPGLLDGFTTGDFSAVEGLTDSILAAASRAYRYTNAEAYSTVFYTSIAFTGLAVVLSFFAPNVDDKMTGQVAVTLNKDNKVINEKGVTQHEEV</sequence>
<dbReference type="PANTHER" id="PTHR23501:SF109">
    <property type="entry name" value="MAJOR FACILITATOR SUPERFAMILY (MFS) PROFILE DOMAIN-CONTAINING PROTEIN-RELATED"/>
    <property type="match status" value="1"/>
</dbReference>
<evidence type="ECO:0000256" key="5">
    <source>
        <dbReference type="ARBA" id="ARBA00023136"/>
    </source>
</evidence>
<dbReference type="OrthoDB" id="4161376at2759"/>
<dbReference type="GeneID" id="75832332"/>
<dbReference type="PANTHER" id="PTHR23501">
    <property type="entry name" value="MAJOR FACILITATOR SUPERFAMILY"/>
    <property type="match status" value="1"/>
</dbReference>
<feature type="transmembrane region" description="Helical" evidence="6">
    <location>
        <begin position="241"/>
        <end position="263"/>
    </location>
</feature>
<dbReference type="GO" id="GO:0022857">
    <property type="term" value="F:transmembrane transporter activity"/>
    <property type="evidence" value="ECO:0007669"/>
    <property type="project" value="InterPro"/>
</dbReference>
<dbReference type="GO" id="GO:0005886">
    <property type="term" value="C:plasma membrane"/>
    <property type="evidence" value="ECO:0007669"/>
    <property type="project" value="TreeGrafter"/>
</dbReference>
<dbReference type="InterPro" id="IPR053791">
    <property type="entry name" value="MFS_Tri12-like"/>
</dbReference>
<feature type="transmembrane region" description="Helical" evidence="6">
    <location>
        <begin position="321"/>
        <end position="346"/>
    </location>
</feature>
<evidence type="ECO:0000313" key="7">
    <source>
        <dbReference type="EMBL" id="KAI6778746.1"/>
    </source>
</evidence>
<feature type="transmembrane region" description="Helical" evidence="6">
    <location>
        <begin position="174"/>
        <end position="194"/>
    </location>
</feature>
<organism evidence="7 8">
    <name type="scientific">Emericellopsis cladophorae</name>
    <dbReference type="NCBI Taxonomy" id="2686198"/>
    <lineage>
        <taxon>Eukaryota</taxon>
        <taxon>Fungi</taxon>
        <taxon>Dikarya</taxon>
        <taxon>Ascomycota</taxon>
        <taxon>Pezizomycotina</taxon>
        <taxon>Sordariomycetes</taxon>
        <taxon>Hypocreomycetidae</taxon>
        <taxon>Hypocreales</taxon>
        <taxon>Bionectriaceae</taxon>
        <taxon>Emericellopsis</taxon>
    </lineage>
</organism>
<feature type="transmembrane region" description="Helical" evidence="6">
    <location>
        <begin position="496"/>
        <end position="518"/>
    </location>
</feature>
<comment type="caution">
    <text evidence="7">The sequence shown here is derived from an EMBL/GenBank/DDBJ whole genome shotgun (WGS) entry which is preliminary data.</text>
</comment>
<dbReference type="Gene3D" id="1.20.1250.20">
    <property type="entry name" value="MFS general substrate transporter like domains"/>
    <property type="match status" value="1"/>
</dbReference>
<dbReference type="Proteomes" id="UP001055219">
    <property type="component" value="Unassembled WGS sequence"/>
</dbReference>
<dbReference type="CDD" id="cd06179">
    <property type="entry name" value="MFS_TRI12_like"/>
    <property type="match status" value="1"/>
</dbReference>
<feature type="transmembrane region" description="Helical" evidence="6">
    <location>
        <begin position="284"/>
        <end position="301"/>
    </location>
</feature>
<dbReference type="EMBL" id="JAGIXG020000060">
    <property type="protein sequence ID" value="KAI6778746.1"/>
    <property type="molecule type" value="Genomic_DNA"/>
</dbReference>
<feature type="transmembrane region" description="Helical" evidence="6">
    <location>
        <begin position="40"/>
        <end position="59"/>
    </location>
</feature>
<gene>
    <name evidence="7" type="ORF">J7T54_005849</name>
</gene>
<dbReference type="SUPFAM" id="SSF103473">
    <property type="entry name" value="MFS general substrate transporter"/>
    <property type="match status" value="1"/>
</dbReference>
<evidence type="ECO:0000256" key="1">
    <source>
        <dbReference type="ARBA" id="ARBA00004141"/>
    </source>
</evidence>
<reference evidence="7" key="1">
    <citation type="journal article" date="2021" name="J Fungi (Basel)">
        <title>Genomic and Metabolomic Analyses of the Marine Fungus Emericellopsis cladophorae: Insights into Saltwater Adaptability Mechanisms and Its Biosynthetic Potential.</title>
        <authorList>
            <person name="Goncalves M.F.M."/>
            <person name="Hilario S."/>
            <person name="Van de Peer Y."/>
            <person name="Esteves A.C."/>
            <person name="Alves A."/>
        </authorList>
    </citation>
    <scope>NUCLEOTIDE SEQUENCE</scope>
    <source>
        <strain evidence="7">MUM 19.33</strain>
    </source>
</reference>
<evidence type="ECO:0000256" key="6">
    <source>
        <dbReference type="SAM" id="Phobius"/>
    </source>
</evidence>
<keyword evidence="3 6" id="KW-0812">Transmembrane</keyword>
<feature type="transmembrane region" description="Helical" evidence="6">
    <location>
        <begin position="215"/>
        <end position="235"/>
    </location>
</feature>
<name>A0A9Q0BBK1_9HYPO</name>